<reference evidence="2 3" key="1">
    <citation type="journal article" date="2020" name="Arch. Microbiol.">
        <title>Bradyrhizobium campsiandrae sp. nov., a nitrogen-fixing bacterial strain isolated from a native leguminous tree from the Amazon adapted to flooded conditions.</title>
        <authorList>
            <person name="Cabral Michel D."/>
            <person name="Martins da Costa E."/>
            <person name="Azarias Guimaraes A."/>
            <person name="Soares de Carvalho T."/>
            <person name="Santos de Castro Caputo P."/>
            <person name="Willems A."/>
            <person name="de Souza Moreira F.M."/>
        </authorList>
    </citation>
    <scope>NUCLEOTIDE SEQUENCE [LARGE SCALE GENOMIC DNA]</scope>
    <source>
        <strain evidence="3">INPA 384B</strain>
    </source>
</reference>
<proteinExistence type="predicted"/>
<dbReference type="RefSeq" id="WP_188106616.1">
    <property type="nucleotide sequence ID" value="NZ_JAANIH010000060.1"/>
</dbReference>
<keyword evidence="1" id="KW-0812">Transmembrane</keyword>
<organism evidence="2 3">
    <name type="scientific">Bradyrhizobium campsiandrae</name>
    <dbReference type="NCBI Taxonomy" id="1729892"/>
    <lineage>
        <taxon>Bacteria</taxon>
        <taxon>Pseudomonadati</taxon>
        <taxon>Pseudomonadota</taxon>
        <taxon>Alphaproteobacteria</taxon>
        <taxon>Hyphomicrobiales</taxon>
        <taxon>Nitrobacteraceae</taxon>
        <taxon>Bradyrhizobium</taxon>
    </lineage>
</organism>
<name>A0ABR7UAG8_9BRAD</name>
<evidence type="ECO:0008006" key="4">
    <source>
        <dbReference type="Google" id="ProtNLM"/>
    </source>
</evidence>
<keyword evidence="1" id="KW-1133">Transmembrane helix</keyword>
<evidence type="ECO:0000313" key="2">
    <source>
        <dbReference type="EMBL" id="MBC9981053.1"/>
    </source>
</evidence>
<gene>
    <name evidence="2" type="ORF">HA482_22885</name>
</gene>
<dbReference type="EMBL" id="JAATTO010000033">
    <property type="protein sequence ID" value="MBC9981053.1"/>
    <property type="molecule type" value="Genomic_DNA"/>
</dbReference>
<dbReference type="Proteomes" id="UP000639516">
    <property type="component" value="Unassembled WGS sequence"/>
</dbReference>
<evidence type="ECO:0000256" key="1">
    <source>
        <dbReference type="SAM" id="Phobius"/>
    </source>
</evidence>
<accession>A0ABR7UAG8</accession>
<keyword evidence="1" id="KW-0472">Membrane</keyword>
<feature type="transmembrane region" description="Helical" evidence="1">
    <location>
        <begin position="54"/>
        <end position="75"/>
    </location>
</feature>
<comment type="caution">
    <text evidence="2">The sequence shown here is derived from an EMBL/GenBank/DDBJ whole genome shotgun (WGS) entry which is preliminary data.</text>
</comment>
<protein>
    <recommendedName>
        <fullName evidence="4">General secretion pathway protein GspN</fullName>
    </recommendedName>
</protein>
<sequence>MTEIVSQSGHRRTWQAILTPRELVASMASRLFLRDDFPSRREMMAITPLRRGMLMALVALVGLAVIAPVGTIVALEIAIASQSISGGPGTSGTGRQESRSAAVYENILQRPLFSRNRQSLPTTPALAAPETVAPSRVMLDPSVALRGVFMNGDQAKAFLTSSDNPVGVWISANEQWSGWRIAEIRPNEVVLEAQGERQTLPLNVLAK</sequence>
<keyword evidence="3" id="KW-1185">Reference proteome</keyword>
<evidence type="ECO:0000313" key="3">
    <source>
        <dbReference type="Proteomes" id="UP000639516"/>
    </source>
</evidence>